<keyword evidence="4" id="KW-1185">Reference proteome</keyword>
<dbReference type="InterPro" id="IPR036511">
    <property type="entry name" value="TGT-like_sf"/>
</dbReference>
<dbReference type="Proteomes" id="UP000603865">
    <property type="component" value="Unassembled WGS sequence"/>
</dbReference>
<dbReference type="GO" id="GO:0006400">
    <property type="term" value="P:tRNA modification"/>
    <property type="evidence" value="ECO:0007669"/>
    <property type="project" value="InterPro"/>
</dbReference>
<reference evidence="3" key="2">
    <citation type="submission" date="2020-09" db="EMBL/GenBank/DDBJ databases">
        <authorList>
            <person name="Sun Q."/>
            <person name="Ohkuma M."/>
        </authorList>
    </citation>
    <scope>NUCLEOTIDE SEQUENCE</scope>
    <source>
        <strain evidence="3">JCM 31311</strain>
    </source>
</reference>
<protein>
    <recommendedName>
        <fullName evidence="2">tRNA-guanine(15) transglycosylase-like domain-containing protein</fullName>
    </recommendedName>
</protein>
<name>A0A918FAU9_9DEIO</name>
<evidence type="ECO:0000313" key="3">
    <source>
        <dbReference type="EMBL" id="GGR17163.1"/>
    </source>
</evidence>
<evidence type="ECO:0000256" key="1">
    <source>
        <dbReference type="SAM" id="MobiDB-lite"/>
    </source>
</evidence>
<dbReference type="InterPro" id="IPR002616">
    <property type="entry name" value="tRNA_ribo_trans-like"/>
</dbReference>
<evidence type="ECO:0000259" key="2">
    <source>
        <dbReference type="Pfam" id="PF01702"/>
    </source>
</evidence>
<accession>A0A918FAU9</accession>
<dbReference type="Gene3D" id="3.20.20.105">
    <property type="entry name" value="Queuine tRNA-ribosyltransferase-like"/>
    <property type="match status" value="1"/>
</dbReference>
<gene>
    <name evidence="3" type="ORF">GCM10008957_32210</name>
</gene>
<reference evidence="3" key="1">
    <citation type="journal article" date="2014" name="Int. J. Syst. Evol. Microbiol.">
        <title>Complete genome sequence of Corynebacterium casei LMG S-19264T (=DSM 44701T), isolated from a smear-ripened cheese.</title>
        <authorList>
            <consortium name="US DOE Joint Genome Institute (JGI-PGF)"/>
            <person name="Walter F."/>
            <person name="Albersmeier A."/>
            <person name="Kalinowski J."/>
            <person name="Ruckert C."/>
        </authorList>
    </citation>
    <scope>NUCLEOTIDE SEQUENCE</scope>
    <source>
        <strain evidence="3">JCM 31311</strain>
    </source>
</reference>
<proteinExistence type="predicted"/>
<dbReference type="SUPFAM" id="SSF51713">
    <property type="entry name" value="tRNA-guanine transglycosylase"/>
    <property type="match status" value="1"/>
</dbReference>
<comment type="caution">
    <text evidence="3">The sequence shown here is derived from an EMBL/GenBank/DDBJ whole genome shotgun (WGS) entry which is preliminary data.</text>
</comment>
<dbReference type="Pfam" id="PF01702">
    <property type="entry name" value="TGT"/>
    <property type="match status" value="1"/>
</dbReference>
<dbReference type="RefSeq" id="WP_189091550.1">
    <property type="nucleotide sequence ID" value="NZ_BMQL01000020.1"/>
</dbReference>
<dbReference type="AlphaFoldDB" id="A0A918FAU9"/>
<sequence length="265" mass="28277">MPGGGTVAPRLCGFVPVLTFRFPLDELLTPYVERLCSHALISVPELQQRGGQMLPAVPLLIDSGGFAALLPGAVIEELDGLGVLVLPDGRRISPQQVQAAQETYGSIGFTLDFPGPPDIPGRAARAWLSLANARWALQQPRSFELYASVQPGQSLGPYLELQPDGIALGGLAPCSRDRERLTQEVLRVRAQTDLPLHVFGIGHPESVRTVMQAGADSCDSSSPQRTAAGGRSWRGEVMPDAAPHERLRLAILNLQASSEAGRVPA</sequence>
<feature type="domain" description="tRNA-guanine(15) transglycosylase-like" evidence="2">
    <location>
        <begin position="58"/>
        <end position="231"/>
    </location>
</feature>
<feature type="region of interest" description="Disordered" evidence="1">
    <location>
        <begin position="214"/>
        <end position="236"/>
    </location>
</feature>
<dbReference type="EMBL" id="BMQL01000020">
    <property type="protein sequence ID" value="GGR17163.1"/>
    <property type="molecule type" value="Genomic_DNA"/>
</dbReference>
<evidence type="ECO:0000313" key="4">
    <source>
        <dbReference type="Proteomes" id="UP000603865"/>
    </source>
</evidence>
<organism evidence="3 4">
    <name type="scientific">Deinococcus ruber</name>
    <dbReference type="NCBI Taxonomy" id="1848197"/>
    <lineage>
        <taxon>Bacteria</taxon>
        <taxon>Thermotogati</taxon>
        <taxon>Deinococcota</taxon>
        <taxon>Deinococci</taxon>
        <taxon>Deinococcales</taxon>
        <taxon>Deinococcaceae</taxon>
        <taxon>Deinococcus</taxon>
    </lineage>
</organism>